<accession>A0A4Y8RPB6</accession>
<evidence type="ECO:0000259" key="5">
    <source>
        <dbReference type="PROSITE" id="PS50931"/>
    </source>
</evidence>
<dbReference type="RefSeq" id="WP_134761039.1">
    <property type="nucleotide sequence ID" value="NZ_SOZD01000002.1"/>
</dbReference>
<feature type="domain" description="HTH lysR-type" evidence="5">
    <location>
        <begin position="1"/>
        <end position="59"/>
    </location>
</feature>
<dbReference type="GO" id="GO:0043565">
    <property type="term" value="F:sequence-specific DNA binding"/>
    <property type="evidence" value="ECO:0007669"/>
    <property type="project" value="TreeGrafter"/>
</dbReference>
<dbReference type="FunFam" id="1.10.10.10:FF:000001">
    <property type="entry name" value="LysR family transcriptional regulator"/>
    <property type="match status" value="1"/>
</dbReference>
<evidence type="ECO:0000256" key="2">
    <source>
        <dbReference type="ARBA" id="ARBA00023015"/>
    </source>
</evidence>
<reference evidence="6 7" key="1">
    <citation type="submission" date="2019-03" db="EMBL/GenBank/DDBJ databases">
        <title>Jiella endophytica sp. nov., a novel endophytic bacterium isolated from root of Ficus microcarpa Linn. f.</title>
        <authorList>
            <person name="Tuo L."/>
        </authorList>
    </citation>
    <scope>NUCLEOTIDE SEQUENCE [LARGE SCALE GENOMIC DNA]</scope>
    <source>
        <strain evidence="6 7">CBS5Q-3</strain>
    </source>
</reference>
<dbReference type="CDD" id="cd08422">
    <property type="entry name" value="PBP2_CrgA_like"/>
    <property type="match status" value="1"/>
</dbReference>
<dbReference type="PROSITE" id="PS50931">
    <property type="entry name" value="HTH_LYSR"/>
    <property type="match status" value="1"/>
</dbReference>
<dbReference type="PANTHER" id="PTHR30537">
    <property type="entry name" value="HTH-TYPE TRANSCRIPTIONAL REGULATOR"/>
    <property type="match status" value="1"/>
</dbReference>
<name>A0A4Y8RPB6_9HYPH</name>
<dbReference type="Gene3D" id="3.40.190.290">
    <property type="match status" value="1"/>
</dbReference>
<keyword evidence="4" id="KW-0804">Transcription</keyword>
<evidence type="ECO:0000256" key="4">
    <source>
        <dbReference type="ARBA" id="ARBA00023163"/>
    </source>
</evidence>
<dbReference type="Pfam" id="PF00126">
    <property type="entry name" value="HTH_1"/>
    <property type="match status" value="1"/>
</dbReference>
<keyword evidence="7" id="KW-1185">Reference proteome</keyword>
<sequence length="299" mass="33504">MDRLREMETFVVVVERQSFTDAARQLNVARSTVTKIVAGLEARLGLRLLTRSTHHLSPTAAGQIFAEEARTILEQVERLQHKIGEEQTEIAGEIRIGSPPSFGSVHLLPALQQFRRQYPGVTFELPLDDGSINLVKEGLDLSIRIAPILRDTALVARLLVKVPQVLVASPAYLEVRGTPQSPEMLAEHNCLVHTIKSPARDWSFDDGVSVRVSGTVASNLGEVLRAAALSGEGISIHPTYMVSNELKSGALVRVLPDHRPEEMSIYAIYAERRFRPKRVLIFLDFLRDWLRRQSDWFID</sequence>
<dbReference type="FunFam" id="3.40.190.290:FF:000001">
    <property type="entry name" value="Transcriptional regulator, LysR family"/>
    <property type="match status" value="1"/>
</dbReference>
<proteinExistence type="inferred from homology"/>
<dbReference type="Pfam" id="PF03466">
    <property type="entry name" value="LysR_substrate"/>
    <property type="match status" value="1"/>
</dbReference>
<evidence type="ECO:0000313" key="6">
    <source>
        <dbReference type="EMBL" id="TFF24870.1"/>
    </source>
</evidence>
<evidence type="ECO:0000313" key="7">
    <source>
        <dbReference type="Proteomes" id="UP000298179"/>
    </source>
</evidence>
<evidence type="ECO:0000256" key="1">
    <source>
        <dbReference type="ARBA" id="ARBA00009437"/>
    </source>
</evidence>
<dbReference type="PANTHER" id="PTHR30537:SF35">
    <property type="entry name" value="TRANSCRIPTIONAL REGULATORY PROTEIN"/>
    <property type="match status" value="1"/>
</dbReference>
<dbReference type="Gene3D" id="1.10.10.10">
    <property type="entry name" value="Winged helix-like DNA-binding domain superfamily/Winged helix DNA-binding domain"/>
    <property type="match status" value="1"/>
</dbReference>
<keyword evidence="3" id="KW-0238">DNA-binding</keyword>
<dbReference type="InterPro" id="IPR005119">
    <property type="entry name" value="LysR_subst-bd"/>
</dbReference>
<dbReference type="InterPro" id="IPR036390">
    <property type="entry name" value="WH_DNA-bd_sf"/>
</dbReference>
<keyword evidence="2" id="KW-0805">Transcription regulation</keyword>
<dbReference type="SUPFAM" id="SSF53850">
    <property type="entry name" value="Periplasmic binding protein-like II"/>
    <property type="match status" value="1"/>
</dbReference>
<dbReference type="InterPro" id="IPR000847">
    <property type="entry name" value="LysR_HTH_N"/>
</dbReference>
<dbReference type="GO" id="GO:0006351">
    <property type="term" value="P:DNA-templated transcription"/>
    <property type="evidence" value="ECO:0007669"/>
    <property type="project" value="TreeGrafter"/>
</dbReference>
<dbReference type="AlphaFoldDB" id="A0A4Y8RPB6"/>
<comment type="similarity">
    <text evidence="1">Belongs to the LysR transcriptional regulatory family.</text>
</comment>
<dbReference type="InterPro" id="IPR036388">
    <property type="entry name" value="WH-like_DNA-bd_sf"/>
</dbReference>
<protein>
    <submittedName>
        <fullName evidence="6">LysR family transcriptional regulator</fullName>
    </submittedName>
</protein>
<comment type="caution">
    <text evidence="6">The sequence shown here is derived from an EMBL/GenBank/DDBJ whole genome shotgun (WGS) entry which is preliminary data.</text>
</comment>
<dbReference type="EMBL" id="SOZD01000002">
    <property type="protein sequence ID" value="TFF24870.1"/>
    <property type="molecule type" value="Genomic_DNA"/>
</dbReference>
<evidence type="ECO:0000256" key="3">
    <source>
        <dbReference type="ARBA" id="ARBA00023125"/>
    </source>
</evidence>
<dbReference type="Proteomes" id="UP000298179">
    <property type="component" value="Unassembled WGS sequence"/>
</dbReference>
<gene>
    <name evidence="6" type="ORF">E3C22_05630</name>
</gene>
<dbReference type="SUPFAM" id="SSF46785">
    <property type="entry name" value="Winged helix' DNA-binding domain"/>
    <property type="match status" value="1"/>
</dbReference>
<dbReference type="InterPro" id="IPR058163">
    <property type="entry name" value="LysR-type_TF_proteobact-type"/>
</dbReference>
<dbReference type="GO" id="GO:0003700">
    <property type="term" value="F:DNA-binding transcription factor activity"/>
    <property type="evidence" value="ECO:0007669"/>
    <property type="project" value="InterPro"/>
</dbReference>
<organism evidence="6 7">
    <name type="scientific">Jiella endophytica</name>
    <dbReference type="NCBI Taxonomy" id="2558362"/>
    <lineage>
        <taxon>Bacteria</taxon>
        <taxon>Pseudomonadati</taxon>
        <taxon>Pseudomonadota</taxon>
        <taxon>Alphaproteobacteria</taxon>
        <taxon>Hyphomicrobiales</taxon>
        <taxon>Aurantimonadaceae</taxon>
        <taxon>Jiella</taxon>
    </lineage>
</organism>
<dbReference type="OrthoDB" id="9786526at2"/>